<reference evidence="1 2" key="2">
    <citation type="journal article" date="2000" name="J. Gen. Virol.">
        <title>DNA sequence of frog adenovirus.</title>
        <authorList>
            <person name="Davison A.J."/>
            <person name="Wright K.M."/>
            <person name="Harrach B."/>
        </authorList>
    </citation>
    <scope>NUCLEOTIDE SEQUENCE [LARGE SCALE GENOMIC DNA]</scope>
    <source>
        <strain evidence="1 2">THT/62</strain>
    </source>
</reference>
<dbReference type="GeneID" id="2948460"/>
<organism evidence="1 2">
    <name type="scientific">Bovine adenovirus 4</name>
    <name type="common">BAdV-4</name>
    <dbReference type="NCBI Taxonomy" id="70333"/>
    <lineage>
        <taxon>Viruses</taxon>
        <taxon>Varidnaviria</taxon>
        <taxon>Bamfordvirae</taxon>
        <taxon>Preplasmiviricota</taxon>
        <taxon>Polisuviricotina</taxon>
        <taxon>Pharingeaviricetes</taxon>
        <taxon>Rowavirales</taxon>
        <taxon>Adenoviridae</taxon>
        <taxon>Barthadenovirus</taxon>
        <taxon>Barthadenovirus bosquartum</taxon>
        <taxon>Bovine atadenovirus D</taxon>
    </lineage>
</organism>
<dbReference type="Proteomes" id="UP000172814">
    <property type="component" value="Segment"/>
</dbReference>
<accession>Q77Y99</accession>
<dbReference type="RefSeq" id="NP_899148.1">
    <property type="nucleotide sequence ID" value="NC_002685.2"/>
</dbReference>
<name>Q77Y99_ADEB4</name>
<proteinExistence type="predicted"/>
<dbReference type="EMBL" id="AF036092">
    <property type="protein sequence ID" value="AAQ63164.1"/>
    <property type="molecule type" value="Genomic_DNA"/>
</dbReference>
<evidence type="ECO:0000313" key="1">
    <source>
        <dbReference type="EMBL" id="AAQ63164.1"/>
    </source>
</evidence>
<reference evidence="1 2" key="1">
    <citation type="journal article" date="1998" name="J. Gen. Virol.">
        <title>Analysis of the hexon gene sequence of bovine adenovirus type 4 provides further support for a new adenovirus genus (Atadenovirus).</title>
        <authorList>
            <person name="Dan A."/>
            <person name="Ruzsics Z."/>
            <person name="Russell W.C."/>
            <person name="Benko M."/>
            <person name="Harrach B."/>
        </authorList>
    </citation>
    <scope>NUCLEOTIDE SEQUENCE [LARGE SCALE GENOMIC DNA]</scope>
    <source>
        <strain evidence="1 2">THT/62</strain>
    </source>
</reference>
<keyword evidence="2" id="KW-1185">Reference proteome</keyword>
<reference evidence="1 2" key="3">
    <citation type="journal article" date="2000" name="Virus Res.">
        <title>DNA sequencing and phylogenetic analysis of the protease gene of ovine adenovirus 3 suggest that adenoviruses of sheep belong to two different genera.</title>
        <authorList>
            <person name="Barbezange C."/>
            <person name="Benko M."/>
            <person name="Dan A."/>
            <person name="Harrach B."/>
        </authorList>
    </citation>
    <scope>NUCLEOTIDE SEQUENCE [LARGE SCALE GENOMIC DNA]</scope>
    <source>
        <strain evidence="1 2">THT/62</strain>
    </source>
</reference>
<reference evidence="1 2" key="4">
    <citation type="journal article" date="2001" name="Virus Genes">
        <title>Four new inverted terminal repeat sequences from bovine adenoviruses reveal striking differences in the length and content of the ITRs.</title>
        <authorList>
            <person name="Dan A."/>
            <person name="Elo P."/>
            <person name="Harrach B."/>
            <person name="Zadori Z."/>
            <person name="Benko M."/>
        </authorList>
    </citation>
    <scope>NUCLEOTIDE SEQUENCE [LARGE SCALE GENOMIC DNA]</scope>
    <source>
        <strain evidence="1 2">THT/62</strain>
    </source>
</reference>
<dbReference type="KEGG" id="vg:2948460"/>
<sequence>MNLVGICKMFVNSTCYCEDSHFLLRVDIPFFSINVIQSLCDHIEFKLIYTHLCSLPCQMYKIHCHCTDPTSLQCLCVKQLLLDKLKNVKRKIPFVLPWTNCCSNVIFYQVVNEYIVFCRFWNALHVEEEIVKSHSYRRINFGNFKSIFIIRENIVKLRETLARLHFQLNLPDLRGFHLPPYDNCYWKSAETADLQNQPCLIRFVKFNGMEYQERYLKRLLKNRLR</sequence>
<evidence type="ECO:0000313" key="2">
    <source>
        <dbReference type="Proteomes" id="UP000172814"/>
    </source>
</evidence>
<protein>
    <submittedName>
        <fullName evidence="1">34K-2</fullName>
    </submittedName>
</protein>
<organismHost>
    <name type="scientific">Bos taurus</name>
    <name type="common">Bovine</name>
    <dbReference type="NCBI Taxonomy" id="9913"/>
</organismHost>